<dbReference type="RefSeq" id="WP_218260126.1">
    <property type="nucleotide sequence ID" value="NZ_CP077713.1"/>
</dbReference>
<proteinExistence type="predicted"/>
<sequence length="147" mass="16627">MNRPVNLAGSIWNNAVRKIESSIRSGEDVVITIIGEPGSGKTTILNKVKLDLSKKDSSNQERDNIFIIFLDLTNSRNISSKAWNFLKNTVIKEKIATASFNLLSSHKKEIGYSTFNFREFSNWLRHKCEDRAKGKKGLEEKGIILTL</sequence>
<reference evidence="2 3" key="1">
    <citation type="journal article" date="2021" name="Environ. Microbiol.">
        <title>New insights into the diversity and evolution of the archaeal mobilome from three complete genomes of Saccharolobus shibatae.</title>
        <authorList>
            <person name="Medvedeva S."/>
            <person name="Brandt D."/>
            <person name="Cvirkaite-Krupovic V."/>
            <person name="Liu Y."/>
            <person name="Severinov K."/>
            <person name="Ishino S."/>
            <person name="Ishino Y."/>
            <person name="Prangishvili D."/>
            <person name="Kalinowski J."/>
            <person name="Krupovic M."/>
        </authorList>
    </citation>
    <scope>NUCLEOTIDE SEQUENCE [LARGE SCALE GENOMIC DNA]</scope>
    <source>
        <strain evidence="2 3">S38A</strain>
    </source>
</reference>
<dbReference type="GeneID" id="65556900"/>
<evidence type="ECO:0000313" key="2">
    <source>
        <dbReference type="EMBL" id="QXJ34932.1"/>
    </source>
</evidence>
<protein>
    <recommendedName>
        <fullName evidence="1">KAP NTPase domain-containing protein</fullName>
    </recommendedName>
</protein>
<organism evidence="2 3">
    <name type="scientific">Saccharolobus shibatae</name>
    <dbReference type="NCBI Taxonomy" id="2286"/>
    <lineage>
        <taxon>Archaea</taxon>
        <taxon>Thermoproteota</taxon>
        <taxon>Thermoprotei</taxon>
        <taxon>Sulfolobales</taxon>
        <taxon>Sulfolobaceae</taxon>
        <taxon>Saccharolobus</taxon>
    </lineage>
</organism>
<evidence type="ECO:0000313" key="3">
    <source>
        <dbReference type="Proteomes" id="UP000694036"/>
    </source>
</evidence>
<keyword evidence="3" id="KW-1185">Reference proteome</keyword>
<gene>
    <name evidence="2" type="ORF">J5U22_01479</name>
</gene>
<name>A0A8F5C0R4_9CREN</name>
<feature type="domain" description="KAP NTPase" evidence="1">
    <location>
        <begin position="24"/>
        <end position="109"/>
    </location>
</feature>
<dbReference type="EMBL" id="CP077713">
    <property type="protein sequence ID" value="QXJ34932.1"/>
    <property type="molecule type" value="Genomic_DNA"/>
</dbReference>
<dbReference type="InterPro" id="IPR011646">
    <property type="entry name" value="KAP_P-loop"/>
</dbReference>
<accession>A0A8F5C0R4</accession>
<dbReference type="AlphaFoldDB" id="A0A8F5C0R4"/>
<dbReference type="Proteomes" id="UP000694036">
    <property type="component" value="Chromosome"/>
</dbReference>
<evidence type="ECO:0000259" key="1">
    <source>
        <dbReference type="Pfam" id="PF07693"/>
    </source>
</evidence>
<dbReference type="Pfam" id="PF07693">
    <property type="entry name" value="KAP_NTPase"/>
    <property type="match status" value="1"/>
</dbReference>